<evidence type="ECO:0000256" key="1">
    <source>
        <dbReference type="SAM" id="MobiDB-lite"/>
    </source>
</evidence>
<sequence>VENLKWRCQLNDKTEKRSRKRHLKGSIQSGILPQERPRVDSPTTEASRWISCHRRRQGLDSPATGRPRNQGGFPSTKRPSGSPCHRSVQGWISAAEASKVDSPATEVVQGGPLPQKRPRWSPPATEASGGFPCHRSVQGGFPCHRSVKVDSPPQEASSDSLPKMDSPAKDLSRWIPCQRFVKVDSPAKIRPRWIPAKIRQVDSLPKIRPSDSRLSVDSLPDSSKVDSANRFKVDSLPRLSGGFPAKIQVQVDSHKDSSKVIPLPKIRLQWILPKIRLWILCQRFVSRIPLKIRQGGFPCQRSSKVDSLPKTLVQVDSPAKDSSKVDSPARFVQGGFPTKIRPRWIPCQRLSGFPQRFVQGGFLLLRSKVDLPAKDCPRWIPRDSSKVDSPAKDSFKVDSAKKICPRWTPPQDSSKGGFLKQIQSKLILRLPRMSTFMD</sequence>
<feature type="region of interest" description="Disordered" evidence="1">
    <location>
        <begin position="1"/>
        <end position="168"/>
    </location>
</feature>
<dbReference type="EMBL" id="BGPR01011759">
    <property type="protein sequence ID" value="GBN52819.1"/>
    <property type="molecule type" value="Genomic_DNA"/>
</dbReference>
<protein>
    <submittedName>
        <fullName evidence="2">Uncharacterized protein</fullName>
    </submittedName>
</protein>
<organism evidence="2 3">
    <name type="scientific">Araneus ventricosus</name>
    <name type="common">Orbweaver spider</name>
    <name type="synonym">Epeira ventricosa</name>
    <dbReference type="NCBI Taxonomy" id="182803"/>
    <lineage>
        <taxon>Eukaryota</taxon>
        <taxon>Metazoa</taxon>
        <taxon>Ecdysozoa</taxon>
        <taxon>Arthropoda</taxon>
        <taxon>Chelicerata</taxon>
        <taxon>Arachnida</taxon>
        <taxon>Araneae</taxon>
        <taxon>Araneomorphae</taxon>
        <taxon>Entelegynae</taxon>
        <taxon>Araneoidea</taxon>
        <taxon>Araneidae</taxon>
        <taxon>Araneus</taxon>
    </lineage>
</organism>
<keyword evidence="3" id="KW-1185">Reference proteome</keyword>
<feature type="non-terminal residue" evidence="2">
    <location>
        <position position="1"/>
    </location>
</feature>
<name>A0A4Y2PNV1_ARAVE</name>
<evidence type="ECO:0000313" key="3">
    <source>
        <dbReference type="Proteomes" id="UP000499080"/>
    </source>
</evidence>
<comment type="caution">
    <text evidence="2">The sequence shown here is derived from an EMBL/GenBank/DDBJ whole genome shotgun (WGS) entry which is preliminary data.</text>
</comment>
<dbReference type="AlphaFoldDB" id="A0A4Y2PNV1"/>
<dbReference type="Proteomes" id="UP000499080">
    <property type="component" value="Unassembled WGS sequence"/>
</dbReference>
<gene>
    <name evidence="2" type="ORF">AVEN_224891_1</name>
</gene>
<proteinExistence type="predicted"/>
<evidence type="ECO:0000313" key="2">
    <source>
        <dbReference type="EMBL" id="GBN52819.1"/>
    </source>
</evidence>
<reference evidence="2 3" key="1">
    <citation type="journal article" date="2019" name="Sci. Rep.">
        <title>Orb-weaving spider Araneus ventricosus genome elucidates the spidroin gene catalogue.</title>
        <authorList>
            <person name="Kono N."/>
            <person name="Nakamura H."/>
            <person name="Ohtoshi R."/>
            <person name="Moran D.A.P."/>
            <person name="Shinohara A."/>
            <person name="Yoshida Y."/>
            <person name="Fujiwara M."/>
            <person name="Mori M."/>
            <person name="Tomita M."/>
            <person name="Arakawa K."/>
        </authorList>
    </citation>
    <scope>NUCLEOTIDE SEQUENCE [LARGE SCALE GENOMIC DNA]</scope>
</reference>
<accession>A0A4Y2PNV1</accession>